<feature type="transmembrane region" description="Helical" evidence="10">
    <location>
        <begin position="605"/>
        <end position="630"/>
    </location>
</feature>
<evidence type="ECO:0000256" key="1">
    <source>
        <dbReference type="ARBA" id="ARBA00004141"/>
    </source>
</evidence>
<feature type="domain" description="ABC transporter" evidence="11">
    <location>
        <begin position="810"/>
        <end position="1044"/>
    </location>
</feature>
<organism evidence="13">
    <name type="scientific">Cladocopium goreaui</name>
    <dbReference type="NCBI Taxonomy" id="2562237"/>
    <lineage>
        <taxon>Eukaryota</taxon>
        <taxon>Sar</taxon>
        <taxon>Alveolata</taxon>
        <taxon>Dinophyceae</taxon>
        <taxon>Suessiales</taxon>
        <taxon>Symbiodiniaceae</taxon>
        <taxon>Cladocopium</taxon>
    </lineage>
</organism>
<dbReference type="InterPro" id="IPR044726">
    <property type="entry name" value="ABCC_6TM_D2"/>
</dbReference>
<dbReference type="PANTHER" id="PTHR24223:SF415">
    <property type="entry name" value="FI20190P1"/>
    <property type="match status" value="1"/>
</dbReference>
<dbReference type="Gene3D" id="1.20.1560.10">
    <property type="entry name" value="ABC transporter type 1, transmembrane domain"/>
    <property type="match status" value="2"/>
</dbReference>
<dbReference type="OrthoDB" id="4865934at2759"/>
<dbReference type="CDD" id="cd03250">
    <property type="entry name" value="ABCC_MRP_domain1"/>
    <property type="match status" value="1"/>
</dbReference>
<feature type="transmembrane region" description="Helical" evidence="10">
    <location>
        <begin position="523"/>
        <end position="549"/>
    </location>
</feature>
<dbReference type="InterPro" id="IPR027417">
    <property type="entry name" value="P-loop_NTPase"/>
</dbReference>
<dbReference type="CDD" id="cd18580">
    <property type="entry name" value="ABC_6TM_ABCC_D2"/>
    <property type="match status" value="1"/>
</dbReference>
<reference evidence="14" key="2">
    <citation type="submission" date="2024-04" db="EMBL/GenBank/DDBJ databases">
        <authorList>
            <person name="Chen Y."/>
            <person name="Shah S."/>
            <person name="Dougan E. K."/>
            <person name="Thang M."/>
            <person name="Chan C."/>
        </authorList>
    </citation>
    <scope>NUCLEOTIDE SEQUENCE [LARGE SCALE GENOMIC DNA]</scope>
</reference>
<dbReference type="PANTHER" id="PTHR24223">
    <property type="entry name" value="ATP-BINDING CASSETTE SUB-FAMILY C"/>
    <property type="match status" value="1"/>
</dbReference>
<reference evidence="13" key="1">
    <citation type="submission" date="2022-10" db="EMBL/GenBank/DDBJ databases">
        <authorList>
            <person name="Chen Y."/>
            <person name="Dougan E. K."/>
            <person name="Chan C."/>
            <person name="Rhodes N."/>
            <person name="Thang M."/>
        </authorList>
    </citation>
    <scope>NUCLEOTIDE SEQUENCE</scope>
</reference>
<name>A0A9P1GFB0_9DINO</name>
<evidence type="ECO:0000256" key="9">
    <source>
        <dbReference type="SAM" id="MobiDB-lite"/>
    </source>
</evidence>
<dbReference type="SMART" id="SM00382">
    <property type="entry name" value="AAA"/>
    <property type="match status" value="2"/>
</dbReference>
<dbReference type="InterPro" id="IPR003439">
    <property type="entry name" value="ABC_transporter-like_ATP-bd"/>
</dbReference>
<dbReference type="CDD" id="cd03244">
    <property type="entry name" value="ABCC_MRP_domain2"/>
    <property type="match status" value="1"/>
</dbReference>
<dbReference type="AlphaFoldDB" id="A0A9P1GFB0"/>
<gene>
    <name evidence="13" type="ORF">C1SCF055_LOCUS36957</name>
</gene>
<evidence type="ECO:0000256" key="2">
    <source>
        <dbReference type="ARBA" id="ARBA00022448"/>
    </source>
</evidence>
<keyword evidence="2" id="KW-0813">Transport</keyword>
<dbReference type="Gene3D" id="3.40.50.300">
    <property type="entry name" value="P-loop containing nucleotide triphosphate hydrolases"/>
    <property type="match status" value="2"/>
</dbReference>
<keyword evidence="3 10" id="KW-0812">Transmembrane</keyword>
<protein>
    <submittedName>
        <fullName evidence="15">Multidrug resistance-associated protein 1 (ATP-binding cassette sub-family C member 1) (Glutathione-S-conjugate-translocating ATPase ABCC1) (Leukotriene C(4) transporter) (LTC4 transporter)</fullName>
    </submittedName>
</protein>
<feature type="domain" description="ABC transmembrane type-1" evidence="12">
    <location>
        <begin position="488"/>
        <end position="766"/>
    </location>
</feature>
<dbReference type="GO" id="GO:0005524">
    <property type="term" value="F:ATP binding"/>
    <property type="evidence" value="ECO:0007669"/>
    <property type="project" value="UniProtKB-KW"/>
</dbReference>
<feature type="transmembrane region" description="Helical" evidence="10">
    <location>
        <begin position="41"/>
        <end position="60"/>
    </location>
</feature>
<comment type="caution">
    <text evidence="13">The sequence shown here is derived from an EMBL/GenBank/DDBJ whole genome shotgun (WGS) entry which is preliminary data.</text>
</comment>
<evidence type="ECO:0000313" key="13">
    <source>
        <dbReference type="EMBL" id="CAI4011831.1"/>
    </source>
</evidence>
<feature type="compositionally biased region" description="Basic and acidic residues" evidence="9">
    <location>
        <begin position="1047"/>
        <end position="1064"/>
    </location>
</feature>
<evidence type="ECO:0000256" key="10">
    <source>
        <dbReference type="SAM" id="Phobius"/>
    </source>
</evidence>
<dbReference type="GO" id="GO:0016887">
    <property type="term" value="F:ATP hydrolysis activity"/>
    <property type="evidence" value="ECO:0007669"/>
    <property type="project" value="InterPro"/>
</dbReference>
<feature type="transmembrane region" description="Helical" evidence="10">
    <location>
        <begin position="650"/>
        <end position="668"/>
    </location>
</feature>
<accession>A0A9P1GFB0</accession>
<evidence type="ECO:0000256" key="8">
    <source>
        <dbReference type="ARBA" id="ARBA00023136"/>
    </source>
</evidence>
<evidence type="ECO:0000259" key="12">
    <source>
        <dbReference type="PROSITE" id="PS50929"/>
    </source>
</evidence>
<keyword evidence="4" id="KW-0677">Repeat</keyword>
<evidence type="ECO:0000256" key="3">
    <source>
        <dbReference type="ARBA" id="ARBA00022692"/>
    </source>
</evidence>
<dbReference type="Proteomes" id="UP001152797">
    <property type="component" value="Unassembled WGS sequence"/>
</dbReference>
<evidence type="ECO:0000256" key="4">
    <source>
        <dbReference type="ARBA" id="ARBA00022737"/>
    </source>
</evidence>
<evidence type="ECO:0000313" key="15">
    <source>
        <dbReference type="EMBL" id="CAL4799143.1"/>
    </source>
</evidence>
<dbReference type="GO" id="GO:0016020">
    <property type="term" value="C:membrane"/>
    <property type="evidence" value="ECO:0007669"/>
    <property type="project" value="UniProtKB-SubCell"/>
</dbReference>
<dbReference type="FunFam" id="3.40.50.300:FF:000630">
    <property type="entry name" value="ATP-binding cassette (ABC) transporter, putative"/>
    <property type="match status" value="1"/>
</dbReference>
<feature type="transmembrane region" description="Helical" evidence="10">
    <location>
        <begin position="705"/>
        <end position="727"/>
    </location>
</feature>
<dbReference type="InterPro" id="IPR011527">
    <property type="entry name" value="ABC1_TM_dom"/>
</dbReference>
<evidence type="ECO:0000256" key="5">
    <source>
        <dbReference type="ARBA" id="ARBA00022741"/>
    </source>
</evidence>
<comment type="subcellular location">
    <subcellularLocation>
        <location evidence="1">Membrane</location>
        <topology evidence="1">Multi-pass membrane protein</topology>
    </subcellularLocation>
</comment>
<dbReference type="GO" id="GO:0140359">
    <property type="term" value="F:ABC-type transporter activity"/>
    <property type="evidence" value="ECO:0007669"/>
    <property type="project" value="InterPro"/>
</dbReference>
<evidence type="ECO:0000313" key="14">
    <source>
        <dbReference type="EMBL" id="CAL1165206.1"/>
    </source>
</evidence>
<proteinExistence type="predicted"/>
<dbReference type="InterPro" id="IPR036640">
    <property type="entry name" value="ABC1_TM_sf"/>
</dbReference>
<dbReference type="EMBL" id="CAMXCT020005246">
    <property type="protein sequence ID" value="CAL1165206.1"/>
    <property type="molecule type" value="Genomic_DNA"/>
</dbReference>
<keyword evidence="16" id="KW-1185">Reference proteome</keyword>
<evidence type="ECO:0000259" key="11">
    <source>
        <dbReference type="PROSITE" id="PS50893"/>
    </source>
</evidence>
<feature type="transmembrane region" description="Helical" evidence="10">
    <location>
        <begin position="488"/>
        <end position="511"/>
    </location>
</feature>
<keyword evidence="5" id="KW-0547">Nucleotide-binding</keyword>
<feature type="domain" description="ABC transmembrane type-1" evidence="12">
    <location>
        <begin position="32"/>
        <end position="183"/>
    </location>
</feature>
<dbReference type="PROSITE" id="PS50929">
    <property type="entry name" value="ABC_TM1F"/>
    <property type="match status" value="2"/>
</dbReference>
<dbReference type="InterPro" id="IPR003593">
    <property type="entry name" value="AAA+_ATPase"/>
</dbReference>
<dbReference type="FunFam" id="3.40.50.300:FF:000973">
    <property type="entry name" value="Multidrug resistance-associated protein 4"/>
    <property type="match status" value="1"/>
</dbReference>
<dbReference type="PROSITE" id="PS00211">
    <property type="entry name" value="ABC_TRANSPORTER_1"/>
    <property type="match status" value="1"/>
</dbReference>
<keyword evidence="7 10" id="KW-1133">Transmembrane helix</keyword>
<dbReference type="InterPro" id="IPR017871">
    <property type="entry name" value="ABC_transporter-like_CS"/>
</dbReference>
<dbReference type="InterPro" id="IPR050173">
    <property type="entry name" value="ABC_transporter_C-like"/>
</dbReference>
<evidence type="ECO:0000256" key="6">
    <source>
        <dbReference type="ARBA" id="ARBA00022840"/>
    </source>
</evidence>
<feature type="region of interest" description="Disordered" evidence="9">
    <location>
        <begin position="1045"/>
        <end position="1064"/>
    </location>
</feature>
<dbReference type="Pfam" id="PF00005">
    <property type="entry name" value="ABC_tran"/>
    <property type="match status" value="2"/>
</dbReference>
<dbReference type="EMBL" id="CAMXCT010005246">
    <property type="protein sequence ID" value="CAI4011831.1"/>
    <property type="molecule type" value="Genomic_DNA"/>
</dbReference>
<evidence type="ECO:0000256" key="7">
    <source>
        <dbReference type="ARBA" id="ARBA00022989"/>
    </source>
</evidence>
<dbReference type="SUPFAM" id="SSF52540">
    <property type="entry name" value="P-loop containing nucleoside triphosphate hydrolases"/>
    <property type="match status" value="2"/>
</dbReference>
<dbReference type="EMBL" id="CAMXCT030005246">
    <property type="protein sequence ID" value="CAL4799143.1"/>
    <property type="molecule type" value="Genomic_DNA"/>
</dbReference>
<dbReference type="SUPFAM" id="SSF90123">
    <property type="entry name" value="ABC transporter transmembrane region"/>
    <property type="match status" value="2"/>
</dbReference>
<feature type="domain" description="ABC transporter" evidence="11">
    <location>
        <begin position="204"/>
        <end position="425"/>
    </location>
</feature>
<dbReference type="Pfam" id="PF00664">
    <property type="entry name" value="ABC_membrane"/>
    <property type="match status" value="2"/>
</dbReference>
<feature type="transmembrane region" description="Helical" evidence="10">
    <location>
        <begin position="12"/>
        <end position="35"/>
    </location>
</feature>
<keyword evidence="6" id="KW-0067">ATP-binding</keyword>
<dbReference type="PROSITE" id="PS50893">
    <property type="entry name" value="ABC_TRANSPORTER_2"/>
    <property type="match status" value="2"/>
</dbReference>
<evidence type="ECO:0000313" key="16">
    <source>
        <dbReference type="Proteomes" id="UP001152797"/>
    </source>
</evidence>
<sequence length="1064" mass="116351">MIGQDASIWPYMSPFLSIFSAIPGNLLLPGTILAFFLGRAFFAGLAACILLVVLSNCAAAKYKQKVQEKLQVADERLVLINETLQGARSVKLCAWECALEEKINKVREKEIRVLSWIHLAYALQQGAVSALPVVGISTALLTYAALGYSLEADVDYLALGFTLLPNCKMQLQIMSACLSRVERLLLRKDVADITADATDGVPGISMANASFSWTDSVVLSNMAVSVTPGRLVLVVGPVASGKSTLLSGVFGFAQRTCGNSSLRGQPAYVPQNPQVLNASVCDNILFGADWEPSLYAAALTACCLEQDMEQLVDGDATEIGEKGITISGGQRARIAMARAFYANPDVVVMDDPLSAMDAHVGAEVFQNCIMALRSSGKAVLMTTNQLQFCAAADEIIIMEQGKVAHRGTFEEVKDILATCGMTSQVPEDASPASIAPRLARGMSEATLGKARNQQRLKSGMTTEAVAQGRLTLSAWLSVSAGGGAAGKALGVALLGLCLLTPVAMYLSNILLAQWTSEQDSDQMVYYGVTALVFAACCGLRVVLAALYFTELSRKLHKQMLASVLRQSMAWYDTTPLGRVLNRFSQDIALVDLQMPRIYEFTMQHFTIVALGTFGASVLAWPVLLLLLLVAFPLFKLQSRYNAVALNLQRLMLMATSPVMSQVSSFLIARDTIRAFRREKYFVSDFIRSMDDFYKSYYWIHSLDRLCMSIFSVFFVPCLMLSLGAAVLSLVSFEMLTPELGGMALALSIGLAQRLVLYLWCWSTFEKFFGAAQRIAEYAALKWEGSQKDHEDWKKAYDQPSLTDQGSQLALVMKDVSLRYQPGLPLVLNGLNLTVRAGERIGICGRTGSGKSTLFLACFRLVEMDAGDIEIWGRSVTSLTLPELRSNLAIVPQDPLMFSGTLRFNLDFQGHHSDEEIWAALRLARLDRLVMDMPLKLDEPVEEKGSNFSAGTVQLICIARILMAHQRIVFLDECTANVDMNTDSEVQKAVRSACQDCAVICIAHRLQTIMDYDQLAVLDKGKVVEFGPPKELLRSDGAFSALVSSSGDKSREVHEDESEKTFFSL</sequence>
<keyword evidence="8 10" id="KW-0472">Membrane</keyword>